<comment type="caution">
    <text evidence="2">The sequence shown here is derived from an EMBL/GenBank/DDBJ whole genome shotgun (WGS) entry which is preliminary data.</text>
</comment>
<dbReference type="Pfam" id="PF13683">
    <property type="entry name" value="rve_3"/>
    <property type="match status" value="1"/>
</dbReference>
<dbReference type="InterPro" id="IPR001584">
    <property type="entry name" value="Integrase_cat-core"/>
</dbReference>
<feature type="domain" description="Integrase catalytic" evidence="1">
    <location>
        <begin position="38"/>
        <end position="144"/>
    </location>
</feature>
<keyword evidence="3" id="KW-1185">Reference proteome</keyword>
<evidence type="ECO:0000313" key="2">
    <source>
        <dbReference type="EMBL" id="GHH09959.1"/>
    </source>
</evidence>
<dbReference type="InterPro" id="IPR012337">
    <property type="entry name" value="RNaseH-like_sf"/>
</dbReference>
<protein>
    <recommendedName>
        <fullName evidence="1">Integrase catalytic domain-containing protein</fullName>
    </recommendedName>
</protein>
<dbReference type="PANTHER" id="PTHR47515">
    <property type="entry name" value="LOW CALCIUM RESPONSE LOCUS PROTEIN T"/>
    <property type="match status" value="1"/>
</dbReference>
<dbReference type="PANTHER" id="PTHR47515:SF1">
    <property type="entry name" value="BLR2054 PROTEIN"/>
    <property type="match status" value="1"/>
</dbReference>
<dbReference type="Gene3D" id="3.30.420.10">
    <property type="entry name" value="Ribonuclease H-like superfamily/Ribonuclease H"/>
    <property type="match status" value="1"/>
</dbReference>
<name>A0ABQ3LAK6_9SPHN</name>
<reference evidence="3" key="1">
    <citation type="journal article" date="2019" name="Int. J. Syst. Evol. Microbiol.">
        <title>The Global Catalogue of Microorganisms (GCM) 10K type strain sequencing project: providing services to taxonomists for standard genome sequencing and annotation.</title>
        <authorList>
            <consortium name="The Broad Institute Genomics Platform"/>
            <consortium name="The Broad Institute Genome Sequencing Center for Infectious Disease"/>
            <person name="Wu L."/>
            <person name="Ma J."/>
        </authorList>
    </citation>
    <scope>NUCLEOTIDE SEQUENCE [LARGE SCALE GENOMIC DNA]</scope>
    <source>
        <strain evidence="3">CGMCC 1.8957</strain>
    </source>
</reference>
<dbReference type="Proteomes" id="UP000652430">
    <property type="component" value="Unassembled WGS sequence"/>
</dbReference>
<accession>A0ABQ3LAK6</accession>
<evidence type="ECO:0000259" key="1">
    <source>
        <dbReference type="PROSITE" id="PS50994"/>
    </source>
</evidence>
<organism evidence="2 3">
    <name type="scientific">Sphingomonas glacialis</name>
    <dbReference type="NCBI Taxonomy" id="658225"/>
    <lineage>
        <taxon>Bacteria</taxon>
        <taxon>Pseudomonadati</taxon>
        <taxon>Pseudomonadota</taxon>
        <taxon>Alphaproteobacteria</taxon>
        <taxon>Sphingomonadales</taxon>
        <taxon>Sphingomonadaceae</taxon>
        <taxon>Sphingomonas</taxon>
    </lineage>
</organism>
<sequence length="158" mass="17641">MREIANERRRFGYRRLAILLKREGVDTSLSGRRVVRELGAIAERRGLPCAVFSDNGPELTRHTVLPWCQETGVEWHYIAPGKPQQNGLVESFNGRLRDGCLNEHRFSSLAAARRIIAAWRTDQNNVGPHRSLGGLALAEFTNRPSQGHTDTKAKVSAA</sequence>
<evidence type="ECO:0000313" key="3">
    <source>
        <dbReference type="Proteomes" id="UP000652430"/>
    </source>
</evidence>
<proteinExistence type="predicted"/>
<gene>
    <name evidence="2" type="ORF">GCM10008023_07230</name>
</gene>
<dbReference type="InterPro" id="IPR036397">
    <property type="entry name" value="RNaseH_sf"/>
</dbReference>
<dbReference type="PROSITE" id="PS50994">
    <property type="entry name" value="INTEGRASE"/>
    <property type="match status" value="1"/>
</dbReference>
<dbReference type="EMBL" id="BNAQ01000001">
    <property type="protein sequence ID" value="GHH09959.1"/>
    <property type="molecule type" value="Genomic_DNA"/>
</dbReference>
<dbReference type="SUPFAM" id="SSF53098">
    <property type="entry name" value="Ribonuclease H-like"/>
    <property type="match status" value="1"/>
</dbReference>